<evidence type="ECO:0000313" key="2">
    <source>
        <dbReference type="Proteomes" id="UP001201463"/>
    </source>
</evidence>
<dbReference type="Gene3D" id="2.120.10.30">
    <property type="entry name" value="TolB, C-terminal domain"/>
    <property type="match status" value="2"/>
</dbReference>
<evidence type="ECO:0008006" key="3">
    <source>
        <dbReference type="Google" id="ProtNLM"/>
    </source>
</evidence>
<protein>
    <recommendedName>
        <fullName evidence="3">NHL repeat-containing protein</fullName>
    </recommendedName>
</protein>
<proteinExistence type="predicted"/>
<gene>
    <name evidence="1" type="ORF">LXT12_26200</name>
</gene>
<sequence length="507" mass="50591">MPLTTLVIEIAAPAKVLVLTFVMTSLALSYSHSVVIDAVNAYRSTVAEAAPVTSIIVTAANELLNFNLPLPGCRVEARQDRRDQCGAPPANGGGSALASAPCDRVEKNISREKKMGKIFGAALALALASLTGCGGGGEQGTSNAEANVTLTAGQTITMSRGATVWVPSGTVITEVGGAQVTIAGDNNTITVGDGAVLSAPSTANGAQDNRVVTGASIQTQSAKVTLLAGSATTNLPRVDGTGSAAVLWGGGQIVVDAAGNLIVSDQGALRRVSQAGVVTTLAAGAGHIWQTLAMDASGNLFDSSPNSGWSGSSSTADLVEMSSSGQVTVPFPAWEAGGMNDGSGGMVVDAAGNIYLADAGTNSVVKFTAGGGVSVLAGGGAPGNSDGTGKDASFTFIVSTGLTIDSQGRLYVLSGNHLRMVTPQGVATTIAADLPGVASGGPLALDQAGNFYFGTSGAIRRLDPHGVVSVYATLGTTDFITALATDRSGNLYVGTRGVGAQIFKITQ</sequence>
<evidence type="ECO:0000313" key="1">
    <source>
        <dbReference type="EMBL" id="MCE4540727.1"/>
    </source>
</evidence>
<keyword evidence="2" id="KW-1185">Reference proteome</keyword>
<dbReference type="InterPro" id="IPR011042">
    <property type="entry name" value="6-blade_b-propeller_TolB-like"/>
</dbReference>
<organism evidence="1 2">
    <name type="scientific">Pelomonas caseinilytica</name>
    <dbReference type="NCBI Taxonomy" id="2906763"/>
    <lineage>
        <taxon>Bacteria</taxon>
        <taxon>Pseudomonadati</taxon>
        <taxon>Pseudomonadota</taxon>
        <taxon>Betaproteobacteria</taxon>
        <taxon>Burkholderiales</taxon>
        <taxon>Sphaerotilaceae</taxon>
        <taxon>Roseateles</taxon>
    </lineage>
</organism>
<dbReference type="RefSeq" id="WP_233395409.1">
    <property type="nucleotide sequence ID" value="NZ_JAJTWT010000022.1"/>
</dbReference>
<accession>A0ABS8XMA3</accession>
<dbReference type="Proteomes" id="UP001201463">
    <property type="component" value="Unassembled WGS sequence"/>
</dbReference>
<reference evidence="1 2" key="1">
    <citation type="submission" date="2021-12" db="EMBL/GenBank/DDBJ databases">
        <title>Genome seq of p7.</title>
        <authorList>
            <person name="Seo T."/>
        </authorList>
    </citation>
    <scope>NUCLEOTIDE SEQUENCE [LARGE SCALE GENOMIC DNA]</scope>
    <source>
        <strain evidence="1 2">P7</strain>
    </source>
</reference>
<comment type="caution">
    <text evidence="1">The sequence shown here is derived from an EMBL/GenBank/DDBJ whole genome shotgun (WGS) entry which is preliminary data.</text>
</comment>
<dbReference type="PANTHER" id="PTHR13833">
    <property type="match status" value="1"/>
</dbReference>
<dbReference type="PANTHER" id="PTHR13833:SF71">
    <property type="entry name" value="NHL DOMAIN-CONTAINING PROTEIN"/>
    <property type="match status" value="1"/>
</dbReference>
<name>A0ABS8XMA3_9BURK</name>
<dbReference type="SUPFAM" id="SSF63829">
    <property type="entry name" value="Calcium-dependent phosphotriesterase"/>
    <property type="match status" value="1"/>
</dbReference>
<dbReference type="EMBL" id="JAJTWT010000022">
    <property type="protein sequence ID" value="MCE4540727.1"/>
    <property type="molecule type" value="Genomic_DNA"/>
</dbReference>